<dbReference type="PANTHER" id="PTHR36437">
    <property type="entry name" value="GLYOXALASE/BLEOMYCIN RESISTANCE PROTEIN/DIOXYGENASE"/>
    <property type="match status" value="1"/>
</dbReference>
<dbReference type="Gene3D" id="3.10.180.10">
    <property type="entry name" value="2,3-Dihydroxybiphenyl 1,2-Dioxygenase, domain 1"/>
    <property type="match status" value="1"/>
</dbReference>
<evidence type="ECO:0000259" key="1">
    <source>
        <dbReference type="PROSITE" id="PS51819"/>
    </source>
</evidence>
<dbReference type="AlphaFoldDB" id="A0A5D4JGW0"/>
<dbReference type="EMBL" id="VSZQ01000081">
    <property type="protein sequence ID" value="TYR63440.1"/>
    <property type="molecule type" value="Genomic_DNA"/>
</dbReference>
<comment type="caution">
    <text evidence="2">The sequence shown here is derived from an EMBL/GenBank/DDBJ whole genome shotgun (WGS) entry which is preliminary data.</text>
</comment>
<protein>
    <submittedName>
        <fullName evidence="2">VOC family protein</fullName>
    </submittedName>
</protein>
<dbReference type="RefSeq" id="WP_148903003.1">
    <property type="nucleotide sequence ID" value="NZ_VSZQ01000081.1"/>
</dbReference>
<feature type="domain" description="VOC" evidence="1">
    <location>
        <begin position="4"/>
        <end position="126"/>
    </location>
</feature>
<proteinExistence type="predicted"/>
<name>A0A5D4JGW0_9ACTN</name>
<dbReference type="SUPFAM" id="SSF54593">
    <property type="entry name" value="Glyoxalase/Bleomycin resistance protein/Dihydroxybiphenyl dioxygenase"/>
    <property type="match status" value="1"/>
</dbReference>
<dbReference type="PROSITE" id="PS51819">
    <property type="entry name" value="VOC"/>
    <property type="match status" value="1"/>
</dbReference>
<evidence type="ECO:0000313" key="3">
    <source>
        <dbReference type="Proteomes" id="UP000323242"/>
    </source>
</evidence>
<organism evidence="2 3">
    <name type="scientific">Streptomyces parvus</name>
    <dbReference type="NCBI Taxonomy" id="66428"/>
    <lineage>
        <taxon>Bacteria</taxon>
        <taxon>Bacillati</taxon>
        <taxon>Actinomycetota</taxon>
        <taxon>Actinomycetes</taxon>
        <taxon>Kitasatosporales</taxon>
        <taxon>Streptomycetaceae</taxon>
        <taxon>Streptomyces</taxon>
    </lineage>
</organism>
<dbReference type="Pfam" id="PF00903">
    <property type="entry name" value="Glyoxalase"/>
    <property type="match status" value="1"/>
</dbReference>
<evidence type="ECO:0000313" key="2">
    <source>
        <dbReference type="EMBL" id="TYR63440.1"/>
    </source>
</evidence>
<sequence length="157" mass="16993">MDWTLEVIVLPVTDIDRARDFYRDKLGFHVDIDDEVMPGARVVQLTPPGSGCSIALTEGLPNPTGTPRPGTYHGLQLCVTDIDAAHAELAGRGVEVSAPQRYTPDDGATFMYFTDPDGNGWAVQEYRRRETEPLYKLLADQAAKNAGNAGNTGDTVG</sequence>
<accession>A0A5D4JGW0</accession>
<keyword evidence="3" id="KW-1185">Reference proteome</keyword>
<dbReference type="InterPro" id="IPR029068">
    <property type="entry name" value="Glyas_Bleomycin-R_OHBP_Dase"/>
</dbReference>
<dbReference type="InterPro" id="IPR037523">
    <property type="entry name" value="VOC_core"/>
</dbReference>
<dbReference type="PANTHER" id="PTHR36437:SF2">
    <property type="entry name" value="GLYOXALASE_BLEOMYCIN RESISTANCE PROTEIN_DIOXYGENASE"/>
    <property type="match status" value="1"/>
</dbReference>
<reference evidence="2 3" key="1">
    <citation type="submission" date="2019-08" db="EMBL/GenBank/DDBJ databases">
        <title>Draft genome for granaticin producer strain Streptomyces parvus C05.</title>
        <authorList>
            <person name="Gonzalez-Pimentel J.L."/>
        </authorList>
    </citation>
    <scope>NUCLEOTIDE SEQUENCE [LARGE SCALE GENOMIC DNA]</scope>
    <source>
        <strain evidence="2 3">C05</strain>
    </source>
</reference>
<gene>
    <name evidence="2" type="ORF">FY004_16785</name>
</gene>
<dbReference type="Proteomes" id="UP000323242">
    <property type="component" value="Unassembled WGS sequence"/>
</dbReference>
<dbReference type="InterPro" id="IPR004360">
    <property type="entry name" value="Glyas_Fos-R_dOase_dom"/>
</dbReference>